<gene>
    <name evidence="3" type="ORF">B6S09_03250</name>
    <name evidence="4" type="ORF">LY04_01109</name>
</gene>
<dbReference type="Gene3D" id="3.30.1660.40">
    <property type="entry name" value="FlgT, N-terminal domain"/>
    <property type="match status" value="1"/>
</dbReference>
<feature type="domain" description="Flagellar assembly protein T middle" evidence="1">
    <location>
        <begin position="122"/>
        <end position="268"/>
    </location>
</feature>
<dbReference type="InterPro" id="IPR038165">
    <property type="entry name" value="FlgT_C_sf"/>
</dbReference>
<dbReference type="Gene3D" id="2.40.10.410">
    <property type="entry name" value="FlgT, C-terminal domain"/>
    <property type="match status" value="1"/>
</dbReference>
<dbReference type="Gene3D" id="3.40.50.10610">
    <property type="entry name" value="ABC-type transport auxiliary lipoprotein component"/>
    <property type="match status" value="1"/>
</dbReference>
<dbReference type="InterPro" id="IPR038180">
    <property type="entry name" value="FlgT_N_sf"/>
</dbReference>
<dbReference type="EMBL" id="SODO01000003">
    <property type="protein sequence ID" value="TDW60117.1"/>
    <property type="molecule type" value="Genomic_DNA"/>
</dbReference>
<feature type="domain" description="Flagellar assembly protein T N-terminal" evidence="2">
    <location>
        <begin position="29"/>
        <end position="115"/>
    </location>
</feature>
<reference evidence="4 6" key="2">
    <citation type="submission" date="2019-03" db="EMBL/GenBank/DDBJ databases">
        <title>Genomic Encyclopedia of Archaeal and Bacterial Type Strains, Phase II (KMG-II): from individual species to whole genera.</title>
        <authorList>
            <person name="Goeker M."/>
        </authorList>
    </citation>
    <scope>NUCLEOTIDE SEQUENCE [LARGE SCALE GENOMIC DNA]</scope>
    <source>
        <strain evidence="4 6">DSM 15594</strain>
    </source>
</reference>
<protein>
    <submittedName>
        <fullName evidence="4">Flagellar assembly T-like protein</fullName>
    </submittedName>
</protein>
<evidence type="ECO:0000313" key="4">
    <source>
        <dbReference type="EMBL" id="TDW60117.1"/>
    </source>
</evidence>
<dbReference type="OrthoDB" id="8778507at2"/>
<dbReference type="Pfam" id="PF16548">
    <property type="entry name" value="FlgT_N"/>
    <property type="match status" value="1"/>
</dbReference>
<proteinExistence type="predicted"/>
<dbReference type="PROSITE" id="PS51257">
    <property type="entry name" value="PROKAR_LIPOPROTEIN"/>
    <property type="match status" value="1"/>
</dbReference>
<evidence type="ECO:0000259" key="2">
    <source>
        <dbReference type="Pfam" id="PF16548"/>
    </source>
</evidence>
<organism evidence="3 5">
    <name type="scientific">Oceanimonas baumannii</name>
    <dbReference type="NCBI Taxonomy" id="129578"/>
    <lineage>
        <taxon>Bacteria</taxon>
        <taxon>Pseudomonadati</taxon>
        <taxon>Pseudomonadota</taxon>
        <taxon>Gammaproteobacteria</taxon>
        <taxon>Aeromonadales</taxon>
        <taxon>Aeromonadaceae</taxon>
        <taxon>Oceanimonas</taxon>
    </lineage>
</organism>
<dbReference type="InterPro" id="IPR032386">
    <property type="entry name" value="FlgT_M"/>
</dbReference>
<name>A0A235CPD8_9GAMM</name>
<dbReference type="Pfam" id="PF16539">
    <property type="entry name" value="FlgT_M"/>
    <property type="match status" value="1"/>
</dbReference>
<accession>A0A235CPD8</accession>
<dbReference type="RefSeq" id="WP_094277056.1">
    <property type="nucleotide sequence ID" value="NZ_NQJF01000002.1"/>
</dbReference>
<dbReference type="AlphaFoldDB" id="A0A235CPD8"/>
<evidence type="ECO:0000313" key="6">
    <source>
        <dbReference type="Proteomes" id="UP000295058"/>
    </source>
</evidence>
<evidence type="ECO:0000313" key="3">
    <source>
        <dbReference type="EMBL" id="OYD25867.1"/>
    </source>
</evidence>
<evidence type="ECO:0000259" key="1">
    <source>
        <dbReference type="Pfam" id="PF16539"/>
    </source>
</evidence>
<dbReference type="EMBL" id="NQJF01000002">
    <property type="protein sequence ID" value="OYD25867.1"/>
    <property type="molecule type" value="Genomic_DNA"/>
</dbReference>
<reference evidence="3 5" key="1">
    <citation type="submission" date="2017-08" db="EMBL/GenBank/DDBJ databases">
        <title>Draft Genome Sequence of the Marine Bacterium Oceanimonas baumannii ATCC 700832.</title>
        <authorList>
            <person name="Mcclelland W.D."/>
            <person name="Brennan M.A."/>
            <person name="Trachtenberg A.M."/>
            <person name="Maclea K.S."/>
        </authorList>
    </citation>
    <scope>NUCLEOTIDE SEQUENCE [LARGE SCALE GENOMIC DNA]</scope>
    <source>
        <strain evidence="3 5">ATCC 700832</strain>
    </source>
</reference>
<dbReference type="Proteomes" id="UP000295058">
    <property type="component" value="Unassembled WGS sequence"/>
</dbReference>
<comment type="caution">
    <text evidence="3">The sequence shown here is derived from an EMBL/GenBank/DDBJ whole genome shotgun (WGS) entry which is preliminary data.</text>
</comment>
<dbReference type="InterPro" id="IPR032370">
    <property type="entry name" value="FlgT_N"/>
</dbReference>
<sequence length="387" mass="42693">MRTALLLLRKLPRFSGLVLLIWSSCIRADWYQAEGSAPLSLGADTARQQALEQALSDALLQSGASLNTTQSATNGTFSGQQLDISAQGELMDYLIINERKQQGRLWLTVRADIWPGEHRREQCAGRYRPGLALSTITLRHPEQGSTGQIYELGAAVTSRLSSLLAANVNITSAPGAPLTTDTALPRSAGLRQGGDVLAAHQQARLLLSGTIEDISIEDGHWSKWTFSDIPRAFHMRLVLEDSLTGDVLLQRDYQTRSSWDYGKHDRVNVHEQGFWQSEYGMAVAQLLKNASRELVQAQVCLKAIGNIVQQSEEGVLMDLGRREGIQAGDRFTLMHRRQLTPGYYSESSSTAVFTVQQSHADYSILLPAGNEAKITPARPGDRLVQLW</sequence>
<keyword evidence="6" id="KW-1185">Reference proteome</keyword>
<evidence type="ECO:0000313" key="5">
    <source>
        <dbReference type="Proteomes" id="UP000243640"/>
    </source>
</evidence>
<dbReference type="Proteomes" id="UP000243640">
    <property type="component" value="Unassembled WGS sequence"/>
</dbReference>